<dbReference type="GO" id="GO:0016740">
    <property type="term" value="F:transferase activity"/>
    <property type="evidence" value="ECO:0007669"/>
    <property type="project" value="UniProtKB-KW"/>
</dbReference>
<dbReference type="InterPro" id="IPR002477">
    <property type="entry name" value="Peptidoglycan-bd-like"/>
</dbReference>
<keyword evidence="3" id="KW-0133">Cell shape</keyword>
<sequence>MKKLLKIILLGATFLGGTGSFVLAQESIVINGTEATRVIIAPPQTDLARLIKTSLAADYNSAHSGSTAYLSAEKLYYFYGARGFSPLWLTTNSDGKTALSPAAQKIIAIFRQSYLEGLRPADYINDKINLDPALLSPDQLAAFETAFSAAAVRYAKDAFSGRIKPSSVSRSITQKPPELDGDKFLLQLAASNEPDRLLLSLSPTNREFVALKAALARALESNEADPIIIANGKILKTGMSDKRVAVLRQRLDLPAGEQGDVYDTDLVEAVKAFQLNMGLIVDGIVGPATIAALNGAVAPSKQDIIANMERWRWMPRDMGDFYVFVNIPEFRLAVVKNNVSTFETRVVVGKRQFQTPIFSDEIENIVVNPYWNVPSSIARREIGPAILNDPGYLAANNMELLSGGQVINASLVDWSTTSISKFRIRQRPGRNNALGTIKFLFPNEHAVYLHDTPSKYLFSRSQRAYSHGCVRVQDPMAFAQALLANEKDLSRASLENQFGAKERWNNLRTHVPVHLAYFTLRADKDGNIRSYGDVYGIDAKLKQMLDA</sequence>
<evidence type="ECO:0000256" key="2">
    <source>
        <dbReference type="ARBA" id="ARBA00022679"/>
    </source>
</evidence>
<dbReference type="CDD" id="cd16913">
    <property type="entry name" value="YkuD_like"/>
    <property type="match status" value="1"/>
</dbReference>
<evidence type="ECO:0000256" key="5">
    <source>
        <dbReference type="ARBA" id="ARBA00023316"/>
    </source>
</evidence>
<keyword evidence="2" id="KW-0808">Transferase</keyword>
<dbReference type="InterPro" id="IPR005490">
    <property type="entry name" value="LD_TPept_cat_dom"/>
</dbReference>
<dbReference type="Pfam" id="PF20142">
    <property type="entry name" value="Scaffold"/>
    <property type="match status" value="1"/>
</dbReference>
<dbReference type="UniPathway" id="UPA00219"/>
<dbReference type="GO" id="GO:0071555">
    <property type="term" value="P:cell wall organization"/>
    <property type="evidence" value="ECO:0007669"/>
    <property type="project" value="UniProtKB-KW"/>
</dbReference>
<dbReference type="EMBL" id="UOEO01000030">
    <property type="protein sequence ID" value="VAW15362.1"/>
    <property type="molecule type" value="Genomic_DNA"/>
</dbReference>
<proteinExistence type="predicted"/>
<comment type="pathway">
    <text evidence="1">Cell wall biogenesis; peptidoglycan biosynthesis.</text>
</comment>
<keyword evidence="4" id="KW-0573">Peptidoglycan synthesis</keyword>
<dbReference type="InterPro" id="IPR036365">
    <property type="entry name" value="PGBD-like_sf"/>
</dbReference>
<dbReference type="SUPFAM" id="SSF47090">
    <property type="entry name" value="PGBD-like"/>
    <property type="match status" value="1"/>
</dbReference>
<dbReference type="PANTHER" id="PTHR41533:SF2">
    <property type="entry name" value="BLR7131 PROTEIN"/>
    <property type="match status" value="1"/>
</dbReference>
<dbReference type="Pfam" id="PF03734">
    <property type="entry name" value="YkuD"/>
    <property type="match status" value="1"/>
</dbReference>
<evidence type="ECO:0000313" key="7">
    <source>
        <dbReference type="EMBL" id="VAW15362.1"/>
    </source>
</evidence>
<gene>
    <name evidence="7" type="ORF">MNBD_ALPHA12-928</name>
</gene>
<dbReference type="InterPro" id="IPR052905">
    <property type="entry name" value="LD-transpeptidase_YkuD-like"/>
</dbReference>
<keyword evidence="5" id="KW-0961">Cell wall biogenesis/degradation</keyword>
<organism evidence="7">
    <name type="scientific">hydrothermal vent metagenome</name>
    <dbReference type="NCBI Taxonomy" id="652676"/>
    <lineage>
        <taxon>unclassified sequences</taxon>
        <taxon>metagenomes</taxon>
        <taxon>ecological metagenomes</taxon>
    </lineage>
</organism>
<evidence type="ECO:0000256" key="3">
    <source>
        <dbReference type="ARBA" id="ARBA00022960"/>
    </source>
</evidence>
<dbReference type="PROSITE" id="PS52029">
    <property type="entry name" value="LD_TPASE"/>
    <property type="match status" value="1"/>
</dbReference>
<feature type="domain" description="L,D-TPase catalytic" evidence="6">
    <location>
        <begin position="321"/>
        <end position="495"/>
    </location>
</feature>
<dbReference type="GO" id="GO:0008360">
    <property type="term" value="P:regulation of cell shape"/>
    <property type="evidence" value="ECO:0007669"/>
    <property type="project" value="UniProtKB-KW"/>
</dbReference>
<name>A0A3B0TLK6_9ZZZZ</name>
<accession>A0A3B0TLK6</accession>
<evidence type="ECO:0000259" key="6">
    <source>
        <dbReference type="PROSITE" id="PS52029"/>
    </source>
</evidence>
<dbReference type="InterPro" id="IPR036366">
    <property type="entry name" value="PGBDSf"/>
</dbReference>
<dbReference type="AlphaFoldDB" id="A0A3B0TLK6"/>
<evidence type="ECO:0000256" key="1">
    <source>
        <dbReference type="ARBA" id="ARBA00004752"/>
    </source>
</evidence>
<dbReference type="Gene3D" id="1.10.101.10">
    <property type="entry name" value="PGBD-like superfamily/PGBD"/>
    <property type="match status" value="1"/>
</dbReference>
<dbReference type="InterPro" id="IPR045380">
    <property type="entry name" value="LD_TPept_scaffold_dom"/>
</dbReference>
<dbReference type="SUPFAM" id="SSF141523">
    <property type="entry name" value="L,D-transpeptidase catalytic domain-like"/>
    <property type="match status" value="1"/>
</dbReference>
<dbReference type="Pfam" id="PF01471">
    <property type="entry name" value="PG_binding_1"/>
    <property type="match status" value="1"/>
</dbReference>
<evidence type="ECO:0000256" key="4">
    <source>
        <dbReference type="ARBA" id="ARBA00022984"/>
    </source>
</evidence>
<dbReference type="PANTHER" id="PTHR41533">
    <property type="entry name" value="L,D-TRANSPEPTIDASE HI_1667-RELATED"/>
    <property type="match status" value="1"/>
</dbReference>
<dbReference type="GO" id="GO:0009252">
    <property type="term" value="P:peptidoglycan biosynthetic process"/>
    <property type="evidence" value="ECO:0007669"/>
    <property type="project" value="UniProtKB-UniPathway"/>
</dbReference>
<protein>
    <recommendedName>
        <fullName evidence="6">L,D-TPase catalytic domain-containing protein</fullName>
    </recommendedName>
</protein>
<dbReference type="InterPro" id="IPR038063">
    <property type="entry name" value="Transpep_catalytic_dom"/>
</dbReference>
<dbReference type="Gene3D" id="2.40.440.10">
    <property type="entry name" value="L,D-transpeptidase catalytic domain-like"/>
    <property type="match status" value="1"/>
</dbReference>
<reference evidence="7" key="1">
    <citation type="submission" date="2018-06" db="EMBL/GenBank/DDBJ databases">
        <authorList>
            <person name="Zhirakovskaya E."/>
        </authorList>
    </citation>
    <scope>NUCLEOTIDE SEQUENCE</scope>
</reference>